<dbReference type="Pfam" id="PF13205">
    <property type="entry name" value="Big_5"/>
    <property type="match status" value="1"/>
</dbReference>
<name>A0A7K1Y5B8_9SPHI</name>
<comment type="caution">
    <text evidence="4">The sequence shown here is derived from an EMBL/GenBank/DDBJ whole genome shotgun (WGS) entry which is preliminary data.</text>
</comment>
<feature type="domain" description="SbsA Ig-like" evidence="3">
    <location>
        <begin position="38"/>
        <end position="137"/>
    </location>
</feature>
<gene>
    <name evidence="4" type="ORF">GS399_02295</name>
</gene>
<dbReference type="RefSeq" id="WP_160842950.1">
    <property type="nucleotide sequence ID" value="NZ_WVHT01000001.1"/>
</dbReference>
<feature type="transmembrane region" description="Helical" evidence="2">
    <location>
        <begin position="12"/>
        <end position="30"/>
    </location>
</feature>
<keyword evidence="5" id="KW-1185">Reference proteome</keyword>
<accession>A0A7K1Y5B8</accession>
<evidence type="ECO:0000259" key="3">
    <source>
        <dbReference type="Pfam" id="PF13205"/>
    </source>
</evidence>
<evidence type="ECO:0000313" key="5">
    <source>
        <dbReference type="Proteomes" id="UP000466586"/>
    </source>
</evidence>
<evidence type="ECO:0000313" key="4">
    <source>
        <dbReference type="EMBL" id="MXV49784.1"/>
    </source>
</evidence>
<dbReference type="Proteomes" id="UP000466586">
    <property type="component" value="Unassembled WGS sequence"/>
</dbReference>
<protein>
    <recommendedName>
        <fullName evidence="3">SbsA Ig-like domain-containing protein</fullName>
    </recommendedName>
</protein>
<proteinExistence type="predicted"/>
<evidence type="ECO:0000256" key="2">
    <source>
        <dbReference type="SAM" id="Phobius"/>
    </source>
</evidence>
<dbReference type="AlphaFoldDB" id="A0A7K1Y5B8"/>
<keyword evidence="2" id="KW-1133">Transmembrane helix</keyword>
<keyword evidence="2" id="KW-0812">Transmembrane</keyword>
<keyword evidence="1" id="KW-0732">Signal</keyword>
<sequence length="544" mass="61790">MPYFRKTYFNEIYLILFISILICFGCASIQSPTGGPRDKTPPKILREAPKNQTRNFNAKQINIQFDEFVKLSNEFKEISISPEMEKLPIFKVVKKVLEIKFQDTLMKNTTYTINFGKAIVDYNEGNILKNYSYVFSTGNTIDSLSISGNVINSITKTPEMETTVFIVPVKQDTIFGKRKASIFTTTDSSGNFALHNLRANQYKIYAVKETGGGDRIYNSPNEDVAFLKDTINLKGNISNIKLQTFKQPASVFRTVERKLFNDGHLLYTFNRPIEKPSFKILDPQDFDSRKITEFNKAGDSVLVWVPEIKFDSLTTSISDAGVPLDTIVIKRNKRDTYNSTVQIYDNLSGQRVKTKGDILLTMSVPLSAIDQSKVQLTEDSIPVKNFRITKDTTSQRRYKLSYPWRSKRQYDLKIADNAVTSIMNGKNKSYAKSLSAYIDDNFGNLLLNVTVPDSSKQYIVQLLGNSDDVVKENLIKKSGKIQYIGLPAGKYKARIVYDLNNNGKWDTGNVIKQIQPEPIMNNDKEFSLRPSWDLEDVLTIPPVP</sequence>
<dbReference type="EMBL" id="WVHT01000001">
    <property type="protein sequence ID" value="MXV49784.1"/>
    <property type="molecule type" value="Genomic_DNA"/>
</dbReference>
<reference evidence="4 5" key="1">
    <citation type="submission" date="2019-11" db="EMBL/GenBank/DDBJ databases">
        <title>Pedobacter sp. HMF7647 Genome sequencing and assembly.</title>
        <authorList>
            <person name="Kang H."/>
            <person name="Kim H."/>
            <person name="Joh K."/>
        </authorList>
    </citation>
    <scope>NUCLEOTIDE SEQUENCE [LARGE SCALE GENOMIC DNA]</scope>
    <source>
        <strain evidence="4 5">HMF7647</strain>
    </source>
</reference>
<keyword evidence="2" id="KW-0472">Membrane</keyword>
<organism evidence="4 5">
    <name type="scientific">Hufsiella arboris</name>
    <dbReference type="NCBI Taxonomy" id="2695275"/>
    <lineage>
        <taxon>Bacteria</taxon>
        <taxon>Pseudomonadati</taxon>
        <taxon>Bacteroidota</taxon>
        <taxon>Sphingobacteriia</taxon>
        <taxon>Sphingobacteriales</taxon>
        <taxon>Sphingobacteriaceae</taxon>
        <taxon>Hufsiella</taxon>
    </lineage>
</organism>
<dbReference type="InterPro" id="IPR008969">
    <property type="entry name" value="CarboxyPept-like_regulatory"/>
</dbReference>
<dbReference type="InterPro" id="IPR032812">
    <property type="entry name" value="SbsA_Ig"/>
</dbReference>
<evidence type="ECO:0000256" key="1">
    <source>
        <dbReference type="ARBA" id="ARBA00022729"/>
    </source>
</evidence>
<dbReference type="SUPFAM" id="SSF49464">
    <property type="entry name" value="Carboxypeptidase regulatory domain-like"/>
    <property type="match status" value="1"/>
</dbReference>